<keyword evidence="7" id="KW-0479">Metal-binding</keyword>
<evidence type="ECO:0000256" key="2">
    <source>
        <dbReference type="ARBA" id="ARBA00001946"/>
    </source>
</evidence>
<feature type="region of interest" description="Disordered" evidence="11">
    <location>
        <begin position="44"/>
        <end position="79"/>
    </location>
</feature>
<name>A0ABN2P2Y7_9ACTN</name>
<dbReference type="EC" id="3.1.26.4" evidence="5"/>
<comment type="caution">
    <text evidence="13">The sequence shown here is derived from an EMBL/GenBank/DDBJ whole genome shotgun (WGS) entry which is preliminary data.</text>
</comment>
<comment type="cofactor">
    <cofactor evidence="2">
        <name>Mg(2+)</name>
        <dbReference type="ChEBI" id="CHEBI:18420"/>
    </cofactor>
</comment>
<feature type="domain" description="RNase H type-1" evidence="12">
    <location>
        <begin position="81"/>
        <end position="223"/>
    </location>
</feature>
<evidence type="ECO:0000256" key="11">
    <source>
        <dbReference type="SAM" id="MobiDB-lite"/>
    </source>
</evidence>
<dbReference type="EMBL" id="BAAAMY010000002">
    <property type="protein sequence ID" value="GAA1911029.1"/>
    <property type="molecule type" value="Genomic_DNA"/>
</dbReference>
<dbReference type="RefSeq" id="WP_344004722.1">
    <property type="nucleotide sequence ID" value="NZ_BAAAMY010000002.1"/>
</dbReference>
<comment type="catalytic activity">
    <reaction evidence="1">
        <text>Endonucleolytic cleavage to 5'-phosphomonoester.</text>
        <dbReference type="EC" id="3.1.26.4"/>
    </reaction>
</comment>
<sequence>MEARYPGSCPQCGGAVIPGEVILRAGPKGPWVHEGCVAAAKAAAGSTGGSAGSPTAGSTGGSAAGAGGRARKAQPAAMAQPDGAIEVFTDGACRGNPGPGGWAWASDLEHHASGAESPTTNQRMEIRAAYEAVLAHPGPLVVVSDSTYVVNCFRDEWWKGWRRRGWVNSTKKPVANRDLWEPFVDLVADRLDGGEPIAFRWVKGHSGDPMNDLVDRLAVEASRTVG</sequence>
<comment type="similarity">
    <text evidence="3">Belongs to the RNase H family.</text>
</comment>
<dbReference type="InterPro" id="IPR002156">
    <property type="entry name" value="RNaseH_domain"/>
</dbReference>
<dbReference type="SUPFAM" id="SSF53098">
    <property type="entry name" value="Ribonuclease H-like"/>
    <property type="match status" value="1"/>
</dbReference>
<evidence type="ECO:0000256" key="10">
    <source>
        <dbReference type="ARBA" id="ARBA00022842"/>
    </source>
</evidence>
<evidence type="ECO:0000256" key="6">
    <source>
        <dbReference type="ARBA" id="ARBA00022722"/>
    </source>
</evidence>
<dbReference type="InterPro" id="IPR050092">
    <property type="entry name" value="RNase_H"/>
</dbReference>
<evidence type="ECO:0000313" key="13">
    <source>
        <dbReference type="EMBL" id="GAA1911029.1"/>
    </source>
</evidence>
<evidence type="ECO:0000256" key="5">
    <source>
        <dbReference type="ARBA" id="ARBA00012180"/>
    </source>
</evidence>
<keyword evidence="14" id="KW-1185">Reference proteome</keyword>
<dbReference type="PANTHER" id="PTHR10642">
    <property type="entry name" value="RIBONUCLEASE H1"/>
    <property type="match status" value="1"/>
</dbReference>
<feature type="compositionally biased region" description="Gly residues" evidence="11">
    <location>
        <begin position="58"/>
        <end position="68"/>
    </location>
</feature>
<dbReference type="InterPro" id="IPR036397">
    <property type="entry name" value="RNaseH_sf"/>
</dbReference>
<protein>
    <recommendedName>
        <fullName evidence="5">ribonuclease H</fullName>
        <ecNumber evidence="5">3.1.26.4</ecNumber>
    </recommendedName>
</protein>
<dbReference type="Pfam" id="PF00075">
    <property type="entry name" value="RNase_H"/>
    <property type="match status" value="1"/>
</dbReference>
<keyword evidence="6" id="KW-0540">Nuclease</keyword>
<dbReference type="PROSITE" id="PS50879">
    <property type="entry name" value="RNASE_H_1"/>
    <property type="match status" value="1"/>
</dbReference>
<evidence type="ECO:0000256" key="3">
    <source>
        <dbReference type="ARBA" id="ARBA00005300"/>
    </source>
</evidence>
<accession>A0ABN2P2Y7</accession>
<dbReference type="InterPro" id="IPR022892">
    <property type="entry name" value="RNaseHI"/>
</dbReference>
<dbReference type="Proteomes" id="UP001501612">
    <property type="component" value="Unassembled WGS sequence"/>
</dbReference>
<evidence type="ECO:0000313" key="14">
    <source>
        <dbReference type="Proteomes" id="UP001501612"/>
    </source>
</evidence>
<evidence type="ECO:0000256" key="8">
    <source>
        <dbReference type="ARBA" id="ARBA00022759"/>
    </source>
</evidence>
<evidence type="ECO:0000256" key="1">
    <source>
        <dbReference type="ARBA" id="ARBA00000077"/>
    </source>
</evidence>
<organism evidence="13 14">
    <name type="scientific">Nocardioides lentus</name>
    <dbReference type="NCBI Taxonomy" id="338077"/>
    <lineage>
        <taxon>Bacteria</taxon>
        <taxon>Bacillati</taxon>
        <taxon>Actinomycetota</taxon>
        <taxon>Actinomycetes</taxon>
        <taxon>Propionibacteriales</taxon>
        <taxon>Nocardioidaceae</taxon>
        <taxon>Nocardioides</taxon>
    </lineage>
</organism>
<reference evidence="13 14" key="1">
    <citation type="journal article" date="2019" name="Int. J. Syst. Evol. Microbiol.">
        <title>The Global Catalogue of Microorganisms (GCM) 10K type strain sequencing project: providing services to taxonomists for standard genome sequencing and annotation.</title>
        <authorList>
            <consortium name="The Broad Institute Genomics Platform"/>
            <consortium name="The Broad Institute Genome Sequencing Center for Infectious Disease"/>
            <person name="Wu L."/>
            <person name="Ma J."/>
        </authorList>
    </citation>
    <scope>NUCLEOTIDE SEQUENCE [LARGE SCALE GENOMIC DNA]</scope>
    <source>
        <strain evidence="13 14">JCM 14046</strain>
    </source>
</reference>
<proteinExistence type="inferred from homology"/>
<evidence type="ECO:0000256" key="7">
    <source>
        <dbReference type="ARBA" id="ARBA00022723"/>
    </source>
</evidence>
<keyword evidence="9" id="KW-0378">Hydrolase</keyword>
<dbReference type="CDD" id="cd09278">
    <property type="entry name" value="RNase_HI_prokaryote_like"/>
    <property type="match status" value="1"/>
</dbReference>
<evidence type="ECO:0000256" key="4">
    <source>
        <dbReference type="ARBA" id="ARBA00011245"/>
    </source>
</evidence>
<keyword evidence="8" id="KW-0255">Endonuclease</keyword>
<dbReference type="PANTHER" id="PTHR10642:SF26">
    <property type="entry name" value="RIBONUCLEASE H1"/>
    <property type="match status" value="1"/>
</dbReference>
<dbReference type="InterPro" id="IPR012337">
    <property type="entry name" value="RNaseH-like_sf"/>
</dbReference>
<dbReference type="Gene3D" id="3.30.420.10">
    <property type="entry name" value="Ribonuclease H-like superfamily/Ribonuclease H"/>
    <property type="match status" value="1"/>
</dbReference>
<comment type="subunit">
    <text evidence="4">Monomer.</text>
</comment>
<gene>
    <name evidence="13" type="ORF">GCM10009737_10600</name>
</gene>
<evidence type="ECO:0000259" key="12">
    <source>
        <dbReference type="PROSITE" id="PS50879"/>
    </source>
</evidence>
<keyword evidence="10" id="KW-0460">Magnesium</keyword>
<evidence type="ECO:0000256" key="9">
    <source>
        <dbReference type="ARBA" id="ARBA00022801"/>
    </source>
</evidence>